<dbReference type="PANTHER" id="PTHR28422:SF1">
    <property type="entry name" value="SIMILAR TO HUMAN CHROMOSOME 15 OPEN READING FRAME 39"/>
    <property type="match status" value="1"/>
</dbReference>
<accession>A0A665WAG4</accession>
<feature type="compositionally biased region" description="Basic residues" evidence="1">
    <location>
        <begin position="1135"/>
        <end position="1145"/>
    </location>
</feature>
<feature type="compositionally biased region" description="Polar residues" evidence="1">
    <location>
        <begin position="585"/>
        <end position="598"/>
    </location>
</feature>
<dbReference type="RefSeq" id="XP_029377943.1">
    <property type="nucleotide sequence ID" value="XM_029522083.1"/>
</dbReference>
<feature type="compositionally biased region" description="Polar residues" evidence="1">
    <location>
        <begin position="828"/>
        <end position="841"/>
    </location>
</feature>
<dbReference type="OMA" id="YCPYLST"/>
<dbReference type="RefSeq" id="XP_029377946.1">
    <property type="nucleotide sequence ID" value="XM_029522086.1"/>
</dbReference>
<feature type="compositionally biased region" description="Low complexity" evidence="1">
    <location>
        <begin position="129"/>
        <end position="143"/>
    </location>
</feature>
<dbReference type="Ensembl" id="ENSENLT00000041967.1">
    <property type="protein sequence ID" value="ENSENLP00000040923.1"/>
    <property type="gene ID" value="ENSENLG00000017550.1"/>
</dbReference>
<protein>
    <submittedName>
        <fullName evidence="2">Uncharacterized protein</fullName>
    </submittedName>
</protein>
<proteinExistence type="predicted"/>
<organism evidence="2 3">
    <name type="scientific">Echeneis naucrates</name>
    <name type="common">Live sharksucker</name>
    <dbReference type="NCBI Taxonomy" id="173247"/>
    <lineage>
        <taxon>Eukaryota</taxon>
        <taxon>Metazoa</taxon>
        <taxon>Chordata</taxon>
        <taxon>Craniata</taxon>
        <taxon>Vertebrata</taxon>
        <taxon>Euteleostomi</taxon>
        <taxon>Actinopterygii</taxon>
        <taxon>Neopterygii</taxon>
        <taxon>Teleostei</taxon>
        <taxon>Neoteleostei</taxon>
        <taxon>Acanthomorphata</taxon>
        <taxon>Carangaria</taxon>
        <taxon>Carangiformes</taxon>
        <taxon>Echeneidae</taxon>
        <taxon>Echeneis</taxon>
    </lineage>
</organism>
<dbReference type="Gene3D" id="2.80.10.70">
    <property type="entry name" value="Spindlin/Ssty"/>
    <property type="match status" value="1"/>
</dbReference>
<reference evidence="2" key="2">
    <citation type="submission" date="2025-08" db="UniProtKB">
        <authorList>
            <consortium name="Ensembl"/>
        </authorList>
    </citation>
    <scope>IDENTIFICATION</scope>
</reference>
<dbReference type="RefSeq" id="XP_029377945.1">
    <property type="nucleotide sequence ID" value="XM_029522085.1"/>
</dbReference>
<reference evidence="2" key="3">
    <citation type="submission" date="2025-09" db="UniProtKB">
        <authorList>
            <consortium name="Ensembl"/>
        </authorList>
    </citation>
    <scope>IDENTIFICATION</scope>
</reference>
<reference evidence="2" key="1">
    <citation type="submission" date="2021-04" db="EMBL/GenBank/DDBJ databases">
        <authorList>
            <consortium name="Wellcome Sanger Institute Data Sharing"/>
        </authorList>
    </citation>
    <scope>NUCLEOTIDE SEQUENCE [LARGE SCALE GENOMIC DNA]</scope>
</reference>
<dbReference type="InParanoid" id="A0A665WAG4"/>
<evidence type="ECO:0000313" key="3">
    <source>
        <dbReference type="Proteomes" id="UP000472264"/>
    </source>
</evidence>
<dbReference type="GeneID" id="115055947"/>
<dbReference type="CTD" id="118215212"/>
<keyword evidence="3" id="KW-1185">Reference proteome</keyword>
<dbReference type="Pfam" id="PF17663">
    <property type="entry name" value="DUF5525"/>
    <property type="match status" value="1"/>
</dbReference>
<gene>
    <name evidence="2" type="primary">c16h15orf39</name>
</gene>
<dbReference type="OrthoDB" id="9908305at2759"/>
<sequence>MMNSQSMQILSDPVFRSRMPLFDGTIAATGLSKTQTMSGFLDKHSLQYSGSYMAYDPRTKDRSGFISPWITPEMTLLDSRGPMGHLSGTEGKKRILYRQHSSSSEEGHPHSSSLCHPAVKQGFTIYTKSPGSSSPTAATSVAGRKQKTGGENPSPTSENSVYLAVPKPVYRHNPCCNELGCVRGKRYSVEPGSQRGPQSVYEHNWMQTDANYAERPPIQAKVQDKLLQQRGLQFEPHAEPVKRMALDTYSPSAARTLPAMIDPNYSGYPCTPKLIGSLSEQSHRLQTPPRGYSSLNPSHPTYEHMTSEVYQECSPMSIYGQLTQHPVFYYPQANEEVQNSTRCKSIGSKQRDDVPVIRKRTTSNPREHYLVPQSLHGEIPLTLPNTEMFPNHSFIQGFDYPCYAVPGYHLNARQAGAPLKRQNTPPSFLRSSTNASPSSQKVDHSWASAANLHKDKANMSLNIDQSQPSSPVLCVDQTSPARYMSQAGISPTSIQMNRFFPPLSSLHIDRHILPPAGLSMNRLVDRSPCDAQVTCPKQPKPLPVTPAAWLPGSPSHSSDGIHTAASNSANVRKIIHSPSVVTGNKYNSPVSSSGSTSLKGCLKRSLSHSSPPNKIKEEGRNFCEGELVKKRQKVKMENVKVGNKTDSPPMPVIDNVFSLAPYQAYLQASGVLFPGRVPHKTVQSLEQCADKTKLDIKQKMPDQEKQQSVVRSVPKEICPDAPSEKSIVEISEPKNIKVENIDAEDSDIIVVSPVSQTDYSEVTIKQEPLETASSDSEPMLVIKKCEPNELERKLSLTEENGTSGESKPAESTAQMNSSSQDDAHTLHEQVQTTLQSKPIITTQTSERKIHFKKIPPQCLKLSTYKIILPEMKHSIPSQAPEKPPAQPVTEFIPKRNLQVPVRKHFLELHHFLCKLVSKAVFATSEQDLRTWLSELELNKPASPSTKVLKVSCLLGVKAREVWLNEEIKSALHKVLERLREYTIQKRSPFPHVMRTGAVFLPMLVMKEILFPMVQGSFIDQVLQEHKVELRPTTLSEEKILIQLHKQACSSRLRRLMSLKHLPDIYADVVNLLHYACVCKHLGLDMDDPAYREKDDSSEETSVFSDIPASLVSPPEPHPLEHQEAQEPKSHSNINRTKRRVKRSSRRMFLDNSLSDEEESDDTVNGDVLNEVFKKNWSAKHSEESGNRASDGVMMEQDFSLILQSPSSDNSWTCPLTFDELSPTHSDTETQEPSSLQPGSQSPTPEKSKSKIDGSKNCSGMILKLRRMFSEGLKRKKAHYKAVSDSGMFTDASRSQMEDVEGDVSDEKDLHRRTPKVTQRQRTGGFSHALRPLRSSSKRKHRPLLKIKYCPYLSTCHSAEHRRRWVLRSAVQRAQRAMRLCYPDLVGKRIHHLYEEDDKSEVWYRGEVLRIHEAHTNPLKTIFEVRYDSEPEWKYYLELLIDYKKGWLKIED</sequence>
<feature type="compositionally biased region" description="Polar residues" evidence="1">
    <location>
        <begin position="421"/>
        <end position="440"/>
    </location>
</feature>
<evidence type="ECO:0000256" key="1">
    <source>
        <dbReference type="SAM" id="MobiDB-lite"/>
    </source>
</evidence>
<feature type="region of interest" description="Disordered" evidence="1">
    <location>
        <begin position="791"/>
        <end position="841"/>
    </location>
</feature>
<dbReference type="Proteomes" id="UP000472264">
    <property type="component" value="Chromosome 16"/>
</dbReference>
<feature type="region of interest" description="Disordered" evidence="1">
    <location>
        <begin position="585"/>
        <end position="617"/>
    </location>
</feature>
<feature type="region of interest" description="Disordered" evidence="1">
    <location>
        <begin position="1090"/>
        <end position="1162"/>
    </location>
</feature>
<feature type="compositionally biased region" description="Polar residues" evidence="1">
    <location>
        <begin position="1230"/>
        <end position="1244"/>
    </location>
</feature>
<dbReference type="InterPro" id="IPR042567">
    <property type="entry name" value="SPIN/Ssty_sf"/>
</dbReference>
<feature type="region of interest" description="Disordered" evidence="1">
    <location>
        <begin position="418"/>
        <end position="443"/>
    </location>
</feature>
<feature type="compositionally biased region" description="Polar residues" evidence="1">
    <location>
        <begin position="149"/>
        <end position="160"/>
    </location>
</feature>
<feature type="compositionally biased region" description="Acidic residues" evidence="1">
    <location>
        <begin position="1153"/>
        <end position="1162"/>
    </location>
</feature>
<feature type="compositionally biased region" description="Basic and acidic residues" evidence="1">
    <location>
        <begin position="1117"/>
        <end position="1129"/>
    </location>
</feature>
<dbReference type="RefSeq" id="XP_029377948.1">
    <property type="nucleotide sequence ID" value="XM_029522088.1"/>
</dbReference>
<name>A0A665WAG4_ECHNA</name>
<feature type="compositionally biased region" description="Polar residues" evidence="1">
    <location>
        <begin position="797"/>
        <end position="820"/>
    </location>
</feature>
<dbReference type="RefSeq" id="XP_029377942.1">
    <property type="nucleotide sequence ID" value="XM_029522082.1"/>
</dbReference>
<dbReference type="InterPro" id="IPR037656">
    <property type="entry name" value="DUF5525"/>
</dbReference>
<dbReference type="RefSeq" id="XP_029377944.1">
    <property type="nucleotide sequence ID" value="XM_029522084.1"/>
</dbReference>
<evidence type="ECO:0000313" key="2">
    <source>
        <dbReference type="Ensembl" id="ENSENLP00000040923.1"/>
    </source>
</evidence>
<feature type="region of interest" description="Disordered" evidence="1">
    <location>
        <begin position="1292"/>
        <end position="1324"/>
    </location>
</feature>
<feature type="region of interest" description="Disordered" evidence="1">
    <location>
        <begin position="125"/>
        <end position="160"/>
    </location>
</feature>
<dbReference type="RefSeq" id="XP_029377947.1">
    <property type="nucleotide sequence ID" value="XM_029522087.1"/>
</dbReference>
<feature type="region of interest" description="Disordered" evidence="1">
    <location>
        <begin position="1212"/>
        <end position="1255"/>
    </location>
</feature>
<dbReference type="PANTHER" id="PTHR28422">
    <property type="entry name" value="SIMILAR TO HUMAN CHROMOSOME 15 OPEN READING FRAME 39"/>
    <property type="match status" value="1"/>
</dbReference>